<sequence length="385" mass="40437">MSIRGLSHIAGVYEHPERRIVGRTVAEVIADVAYGALADAGLSVADVDGFFCSSEVPGIGSISMADYLGLDGLRYIDTTEGGGASYPMHIGHAAAAIAAGKCRVALVTMAGIPSVYPPDFGTAGPEFDYESDIGLTIPPSYALVAMRHMYEYGTTAEDLALIKVAASRHAQHNPRALLQNVVSVEEVLESPLIADPLHRLDCCVTTDGGAAVVVVAADVARELERRTVKVLGHGETIKHSSRGDIDLLHTGAAVSGPRAFDEAGVRPADIDYASIYDSFTITVLTSLEDLGFCAKGQGGRFVRDGTLEAPFGALPINTDGGGLSNNHPDFRGGMVRTVEAVRQLREEAAAEVQVPECELALVQGHGNQLGTRSAASTLILGREDS</sequence>
<dbReference type="Proteomes" id="UP000437709">
    <property type="component" value="Unassembled WGS sequence"/>
</dbReference>
<reference evidence="2 3" key="1">
    <citation type="submission" date="2019-10" db="EMBL/GenBank/DDBJ databases">
        <title>Georgenia wutianyii sp. nov. and Georgenia yuyongxinii sp. nov. isolated from plateau pika (Ochotona curzoniae) in the Qinghai-Tibet plateau of China.</title>
        <authorList>
            <person name="Tian Z."/>
        </authorList>
    </citation>
    <scope>NUCLEOTIDE SEQUENCE [LARGE SCALE GENOMIC DNA]</scope>
    <source>
        <strain evidence="2 3">JCM 19765</strain>
    </source>
</reference>
<accession>A0A6N7EFR2</accession>
<dbReference type="InterPro" id="IPR016039">
    <property type="entry name" value="Thiolase-like"/>
</dbReference>
<dbReference type="RefSeq" id="WP_152193429.1">
    <property type="nucleotide sequence ID" value="NZ_VUKD01000001.1"/>
</dbReference>
<dbReference type="InterPro" id="IPR002155">
    <property type="entry name" value="Thiolase"/>
</dbReference>
<proteinExistence type="predicted"/>
<feature type="domain" description="Thiolase C-terminal" evidence="1">
    <location>
        <begin position="238"/>
        <end position="382"/>
    </location>
</feature>
<evidence type="ECO:0000313" key="2">
    <source>
        <dbReference type="EMBL" id="MPV35525.1"/>
    </source>
</evidence>
<comment type="caution">
    <text evidence="2">The sequence shown here is derived from an EMBL/GenBank/DDBJ whole genome shotgun (WGS) entry which is preliminary data.</text>
</comment>
<dbReference type="SUPFAM" id="SSF53901">
    <property type="entry name" value="Thiolase-like"/>
    <property type="match status" value="1"/>
</dbReference>
<keyword evidence="3" id="KW-1185">Reference proteome</keyword>
<dbReference type="Gene3D" id="3.40.47.10">
    <property type="match status" value="1"/>
</dbReference>
<dbReference type="PIRSF" id="PIRSF000429">
    <property type="entry name" value="Ac-CoA_Ac_transf"/>
    <property type="match status" value="1"/>
</dbReference>
<dbReference type="InterPro" id="IPR055140">
    <property type="entry name" value="Thiolase_C_2"/>
</dbReference>
<name>A0A6N7EFR2_9MICO</name>
<dbReference type="CDD" id="cd00829">
    <property type="entry name" value="SCP-x_thiolase"/>
    <property type="match status" value="1"/>
</dbReference>
<evidence type="ECO:0000259" key="1">
    <source>
        <dbReference type="Pfam" id="PF22691"/>
    </source>
</evidence>
<dbReference type="GO" id="GO:0016747">
    <property type="term" value="F:acyltransferase activity, transferring groups other than amino-acyl groups"/>
    <property type="evidence" value="ECO:0007669"/>
    <property type="project" value="InterPro"/>
</dbReference>
<dbReference type="Pfam" id="PF22691">
    <property type="entry name" value="Thiolase_C_1"/>
    <property type="match status" value="1"/>
</dbReference>
<gene>
    <name evidence="2" type="ORF">GB881_00430</name>
</gene>
<dbReference type="PANTHER" id="PTHR42870">
    <property type="entry name" value="ACETYL-COA C-ACETYLTRANSFERASE"/>
    <property type="match status" value="1"/>
</dbReference>
<dbReference type="AlphaFoldDB" id="A0A6N7EFR2"/>
<organism evidence="2 3">
    <name type="scientific">Georgenia subflava</name>
    <dbReference type="NCBI Taxonomy" id="1622177"/>
    <lineage>
        <taxon>Bacteria</taxon>
        <taxon>Bacillati</taxon>
        <taxon>Actinomycetota</taxon>
        <taxon>Actinomycetes</taxon>
        <taxon>Micrococcales</taxon>
        <taxon>Bogoriellaceae</taxon>
        <taxon>Georgenia</taxon>
    </lineage>
</organism>
<evidence type="ECO:0000313" key="3">
    <source>
        <dbReference type="Proteomes" id="UP000437709"/>
    </source>
</evidence>
<dbReference type="NCBIfam" id="NF006010">
    <property type="entry name" value="PRK08142.1"/>
    <property type="match status" value="1"/>
</dbReference>
<dbReference type="OrthoDB" id="9785768at2"/>
<protein>
    <submittedName>
        <fullName evidence="2">Thiolase domain-containing protein</fullName>
    </submittedName>
</protein>
<dbReference type="PANTHER" id="PTHR42870:SF1">
    <property type="entry name" value="NON-SPECIFIC LIPID-TRANSFER PROTEIN-LIKE 2"/>
    <property type="match status" value="1"/>
</dbReference>
<dbReference type="EMBL" id="WHPC01000001">
    <property type="protein sequence ID" value="MPV35525.1"/>
    <property type="molecule type" value="Genomic_DNA"/>
</dbReference>